<keyword evidence="4 7" id="KW-0812">Transmembrane</keyword>
<feature type="transmembrane region" description="Helical" evidence="7">
    <location>
        <begin position="256"/>
        <end position="273"/>
    </location>
</feature>
<evidence type="ECO:0000256" key="1">
    <source>
        <dbReference type="ARBA" id="ARBA00004651"/>
    </source>
</evidence>
<organism evidence="9 10">
    <name type="scientific">Cohnella hashimotonis</name>
    <dbReference type="NCBI Taxonomy" id="2826895"/>
    <lineage>
        <taxon>Bacteria</taxon>
        <taxon>Bacillati</taxon>
        <taxon>Bacillota</taxon>
        <taxon>Bacilli</taxon>
        <taxon>Bacillales</taxon>
        <taxon>Paenibacillaceae</taxon>
        <taxon>Cohnella</taxon>
    </lineage>
</organism>
<evidence type="ECO:0000313" key="9">
    <source>
        <dbReference type="EMBL" id="MDI4649122.1"/>
    </source>
</evidence>
<keyword evidence="5 7" id="KW-1133">Transmembrane helix</keyword>
<reference evidence="9" key="1">
    <citation type="submission" date="2023-04" db="EMBL/GenBank/DDBJ databases">
        <title>Comparative genomic analysis of Cohnella hashimotonis sp. nov., isolated from the International Space Station.</title>
        <authorList>
            <person name="Venkateswaran K."/>
            <person name="Simpson A."/>
        </authorList>
    </citation>
    <scope>NUCLEOTIDE SEQUENCE</scope>
    <source>
        <strain evidence="9">F6_2S_P_1</strain>
    </source>
</reference>
<name>A0ABT6TTL0_9BACL</name>
<keyword evidence="2" id="KW-0813">Transport</keyword>
<feature type="transmembrane region" description="Helical" evidence="7">
    <location>
        <begin position="108"/>
        <end position="127"/>
    </location>
</feature>
<comment type="subcellular location">
    <subcellularLocation>
        <location evidence="1">Cell membrane</location>
        <topology evidence="1">Multi-pass membrane protein</topology>
    </subcellularLocation>
</comment>
<evidence type="ECO:0000313" key="10">
    <source>
        <dbReference type="Proteomes" id="UP001161691"/>
    </source>
</evidence>
<dbReference type="InterPro" id="IPR000515">
    <property type="entry name" value="MetI-like"/>
</dbReference>
<dbReference type="SUPFAM" id="SSF161098">
    <property type="entry name" value="MetI-like"/>
    <property type="match status" value="1"/>
</dbReference>
<feature type="transmembrane region" description="Helical" evidence="7">
    <location>
        <begin position="180"/>
        <end position="205"/>
    </location>
</feature>
<evidence type="ECO:0000256" key="7">
    <source>
        <dbReference type="SAM" id="Phobius"/>
    </source>
</evidence>
<accession>A0ABT6TTL0</accession>
<keyword evidence="3" id="KW-1003">Cell membrane</keyword>
<evidence type="ECO:0000259" key="8">
    <source>
        <dbReference type="PROSITE" id="PS50928"/>
    </source>
</evidence>
<dbReference type="RefSeq" id="WP_282911785.1">
    <property type="nucleotide sequence ID" value="NZ_JAGRPV010000001.1"/>
</dbReference>
<feature type="transmembrane region" description="Helical" evidence="7">
    <location>
        <begin position="139"/>
        <end position="159"/>
    </location>
</feature>
<dbReference type="PROSITE" id="PS50928">
    <property type="entry name" value="ABC_TM1"/>
    <property type="match status" value="1"/>
</dbReference>
<evidence type="ECO:0000256" key="3">
    <source>
        <dbReference type="ARBA" id="ARBA00022475"/>
    </source>
</evidence>
<evidence type="ECO:0000256" key="4">
    <source>
        <dbReference type="ARBA" id="ARBA00022692"/>
    </source>
</evidence>
<feature type="transmembrane region" description="Helical" evidence="7">
    <location>
        <begin position="7"/>
        <end position="29"/>
    </location>
</feature>
<comment type="caution">
    <text evidence="9">The sequence shown here is derived from an EMBL/GenBank/DDBJ whole genome shotgun (WGS) entry which is preliminary data.</text>
</comment>
<protein>
    <submittedName>
        <fullName evidence="9">Carbohydrate ABC transporter permease</fullName>
    </submittedName>
</protein>
<dbReference type="EMBL" id="JAGRPV010000001">
    <property type="protein sequence ID" value="MDI4649122.1"/>
    <property type="molecule type" value="Genomic_DNA"/>
</dbReference>
<gene>
    <name evidence="9" type="ORF">KB449_29570</name>
</gene>
<dbReference type="CDD" id="cd06261">
    <property type="entry name" value="TM_PBP2"/>
    <property type="match status" value="1"/>
</dbReference>
<evidence type="ECO:0000256" key="5">
    <source>
        <dbReference type="ARBA" id="ARBA00022989"/>
    </source>
</evidence>
<evidence type="ECO:0000256" key="2">
    <source>
        <dbReference type="ARBA" id="ARBA00022448"/>
    </source>
</evidence>
<evidence type="ECO:0000256" key="6">
    <source>
        <dbReference type="ARBA" id="ARBA00023136"/>
    </source>
</evidence>
<dbReference type="PANTHER" id="PTHR43744">
    <property type="entry name" value="ABC TRANSPORTER PERMEASE PROTEIN MG189-RELATED-RELATED"/>
    <property type="match status" value="1"/>
</dbReference>
<keyword evidence="10" id="KW-1185">Reference proteome</keyword>
<dbReference type="Proteomes" id="UP001161691">
    <property type="component" value="Unassembled WGS sequence"/>
</dbReference>
<proteinExistence type="predicted"/>
<dbReference type="PANTHER" id="PTHR43744:SF9">
    <property type="entry name" value="POLYGALACTURONAN_RHAMNOGALACTURONAN TRANSPORT SYSTEM PERMEASE PROTEIN YTCP"/>
    <property type="match status" value="1"/>
</dbReference>
<feature type="transmembrane region" description="Helical" evidence="7">
    <location>
        <begin position="76"/>
        <end position="96"/>
    </location>
</feature>
<keyword evidence="6 7" id="KW-0472">Membrane</keyword>
<dbReference type="InterPro" id="IPR035906">
    <property type="entry name" value="MetI-like_sf"/>
</dbReference>
<sequence length="288" mass="31772">MNLRKWSISSVVIGVCLILIVATMLYPFLYMTSVSLSKSIYVLRGEVTWLPKALDFSAYKAVLKDPRIGQSYLNTFIYVSLGTLVSLVITALGGYALSRKDMMFHKGWTLIIIFTMFFQGGMIPTFLAVKSLGVMDSVWAMVLPGAVSTWNLLVMRTFFAGFPGELVEAGRIDGLNDFGIFVRIVVPLSKAVFATIGLFYAVGIWNNFTTPLLYLRNPDLFPLQVVLQNIVLAGNTNGESMSVGADSMIVDESLKYATIMVSTIPIMILYPMLQKYFVKGAMIGSVKG</sequence>
<feature type="domain" description="ABC transmembrane type-1" evidence="8">
    <location>
        <begin position="72"/>
        <end position="273"/>
    </location>
</feature>
<dbReference type="Gene3D" id="1.10.3720.10">
    <property type="entry name" value="MetI-like"/>
    <property type="match status" value="1"/>
</dbReference>